<protein>
    <recommendedName>
        <fullName evidence="1">DUF6535 domain-containing protein</fullName>
    </recommendedName>
</protein>
<organism evidence="2 3">
    <name type="scientific">Marasmiellus scandens</name>
    <dbReference type="NCBI Taxonomy" id="2682957"/>
    <lineage>
        <taxon>Eukaryota</taxon>
        <taxon>Fungi</taxon>
        <taxon>Dikarya</taxon>
        <taxon>Basidiomycota</taxon>
        <taxon>Agaricomycotina</taxon>
        <taxon>Agaricomycetes</taxon>
        <taxon>Agaricomycetidae</taxon>
        <taxon>Agaricales</taxon>
        <taxon>Marasmiineae</taxon>
        <taxon>Omphalotaceae</taxon>
        <taxon>Marasmiellus</taxon>
    </lineage>
</organism>
<evidence type="ECO:0000259" key="1">
    <source>
        <dbReference type="Pfam" id="PF20153"/>
    </source>
</evidence>
<accession>A0ABR1J506</accession>
<feature type="domain" description="DUF6535" evidence="1">
    <location>
        <begin position="59"/>
        <end position="216"/>
    </location>
</feature>
<name>A0ABR1J506_9AGAR</name>
<comment type="caution">
    <text evidence="2">The sequence shown here is derived from an EMBL/GenBank/DDBJ whole genome shotgun (WGS) entry which is preliminary data.</text>
</comment>
<reference evidence="2 3" key="1">
    <citation type="submission" date="2024-01" db="EMBL/GenBank/DDBJ databases">
        <title>A draft genome for the cacao thread blight pathogen Marasmiellus scandens.</title>
        <authorList>
            <person name="Baruah I.K."/>
            <person name="Leung J."/>
            <person name="Bukari Y."/>
            <person name="Amoako-Attah I."/>
            <person name="Meinhardt L.W."/>
            <person name="Bailey B.A."/>
            <person name="Cohen S.P."/>
        </authorList>
    </citation>
    <scope>NUCLEOTIDE SEQUENCE [LARGE SCALE GENOMIC DNA]</scope>
    <source>
        <strain evidence="2 3">GH-19</strain>
    </source>
</reference>
<dbReference type="Pfam" id="PF20153">
    <property type="entry name" value="DUF6535"/>
    <property type="match status" value="1"/>
</dbReference>
<evidence type="ECO:0000313" key="2">
    <source>
        <dbReference type="EMBL" id="KAK7451037.1"/>
    </source>
</evidence>
<dbReference type="Proteomes" id="UP001498398">
    <property type="component" value="Unassembled WGS sequence"/>
</dbReference>
<evidence type="ECO:0000313" key="3">
    <source>
        <dbReference type="Proteomes" id="UP001498398"/>
    </source>
</evidence>
<sequence length="961" mass="110409">MVLCQDLRLVIGVFFSIAKDLTRFVSYTRTIRVPHAPQPKNSEGRYQPTVDDEACSKLWAVYINEAQRYDEDLLKGWKDDMDGMLLFSALYSASLTAFLIESYQTLQDDPAQSTVVLLTQITQQLAAALNGTNVSIPPPVPAVFDPPASSIICNFLWFLSLALALTCSLLATFVQQWTRDFIYKTHLKSSPVRQARIIAFTYFGLRDFGMHTFVDIANATGNFLTRRHGIFRQGDSLTEVMLEKSYKSSTERSDRDHRALSYTIKSLADDKELLPFIEAIPDAIYSSSRPMYTGPNTELILPLLESVDPETNIMSRINRFMHRYQAWTDRTFREQASMACPKALWSLAWMFLNLRQQNRLNLRPENIRAYRNFAQDIVSYAPILLSLHKKYAYSALAVLRLSWLYGIRDSIAKVEEMFPRLPPATEPSVLQGLQIFAKKYEFLTFAVDMLGEIRLLEVNYGYGTLRGCFPTPYAQLTASVNRKFHALDLLRKPREITSCINELKADEAWRPLCWHILHEYILLSLDSIFATSTLPHEFEVVCNLVYPPGEVDSVIVNNHAVLGPPNLTEPLLTLKKNLAENTKMGAMTDTLIIQYLKLFVSAESSKSARDIEKEAESRSFVLWYFTRTRSADEVTHRKTLEFADLLRVMKCILEEWQHSGHSLCLKAAFLSMVGFPRFLTPWPDLSFGDVSANLAQVLVYHFPWILWKTLREPPSNLHEHELYPFVRTLADVRVCAMVDTYEPRIAEAKLELYHKYLPQHIPIFSAASKAHRETLMVSILARCINLSYEQKFPSQFGISIRKLCGAENYGFDFTRVYETGQLLFAKSFAKLIDTLLTGEFDSEPGYLSSSILGDFLNLSKLLVTESEVALWSWKHWITSVRCARKFIDALEKLRKSEYYHEHAEGYDNLLVHCREVVSEHITQFRHRHLGKKKSQVLASKDMKQRRGILKQMRRREAQRVA</sequence>
<gene>
    <name evidence="2" type="ORF">VKT23_012712</name>
</gene>
<keyword evidence="3" id="KW-1185">Reference proteome</keyword>
<proteinExistence type="predicted"/>
<dbReference type="InterPro" id="IPR045338">
    <property type="entry name" value="DUF6535"/>
</dbReference>
<dbReference type="EMBL" id="JBANRG010000032">
    <property type="protein sequence ID" value="KAK7451037.1"/>
    <property type="molecule type" value="Genomic_DNA"/>
</dbReference>